<dbReference type="RefSeq" id="WP_377376911.1">
    <property type="nucleotide sequence ID" value="NZ_JBHSSW010000005.1"/>
</dbReference>
<dbReference type="Pfam" id="PF01042">
    <property type="entry name" value="Ribonuc_L-PSP"/>
    <property type="match status" value="1"/>
</dbReference>
<name>A0ABW1S8W7_9PROT</name>
<proteinExistence type="predicted"/>
<dbReference type="PANTHER" id="PTHR43857:SF1">
    <property type="entry name" value="YJGH FAMILY PROTEIN"/>
    <property type="match status" value="1"/>
</dbReference>
<dbReference type="GO" id="GO:0016787">
    <property type="term" value="F:hydrolase activity"/>
    <property type="evidence" value="ECO:0007669"/>
    <property type="project" value="UniProtKB-KW"/>
</dbReference>
<reference evidence="2" key="1">
    <citation type="journal article" date="2019" name="Int. J. Syst. Evol. Microbiol.">
        <title>The Global Catalogue of Microorganisms (GCM) 10K type strain sequencing project: providing services to taxonomists for standard genome sequencing and annotation.</title>
        <authorList>
            <consortium name="The Broad Institute Genomics Platform"/>
            <consortium name="The Broad Institute Genome Sequencing Center for Infectious Disease"/>
            <person name="Wu L."/>
            <person name="Ma J."/>
        </authorList>
    </citation>
    <scope>NUCLEOTIDE SEQUENCE [LARGE SCALE GENOMIC DNA]</scope>
    <source>
        <strain evidence="2">CGMCC-1.15741</strain>
    </source>
</reference>
<dbReference type="InterPro" id="IPR006175">
    <property type="entry name" value="YjgF/YER057c/UK114"/>
</dbReference>
<evidence type="ECO:0000313" key="2">
    <source>
        <dbReference type="Proteomes" id="UP001596303"/>
    </source>
</evidence>
<accession>A0ABW1S8W7</accession>
<organism evidence="1 2">
    <name type="scientific">Ponticaulis profundi</name>
    <dbReference type="NCBI Taxonomy" id="2665222"/>
    <lineage>
        <taxon>Bacteria</taxon>
        <taxon>Pseudomonadati</taxon>
        <taxon>Pseudomonadota</taxon>
        <taxon>Alphaproteobacteria</taxon>
        <taxon>Hyphomonadales</taxon>
        <taxon>Hyphomonadaceae</taxon>
        <taxon>Ponticaulis</taxon>
    </lineage>
</organism>
<comment type="caution">
    <text evidence="1">The sequence shown here is derived from an EMBL/GenBank/DDBJ whole genome shotgun (WGS) entry which is preliminary data.</text>
</comment>
<dbReference type="Gene3D" id="3.30.1330.40">
    <property type="entry name" value="RutC-like"/>
    <property type="match status" value="1"/>
</dbReference>
<keyword evidence="1" id="KW-0378">Hydrolase</keyword>
<dbReference type="InterPro" id="IPR035959">
    <property type="entry name" value="RutC-like_sf"/>
</dbReference>
<protein>
    <submittedName>
        <fullName evidence="1">Rid family hydrolase</fullName>
    </submittedName>
</protein>
<dbReference type="Proteomes" id="UP001596303">
    <property type="component" value="Unassembled WGS sequence"/>
</dbReference>
<evidence type="ECO:0000313" key="1">
    <source>
        <dbReference type="EMBL" id="MFC6197674.1"/>
    </source>
</evidence>
<gene>
    <name evidence="1" type="ORF">ACFQDM_06265</name>
</gene>
<sequence>MRERISSGSPLEDIAAYSRAIVDDDWLFMSGTMGIDPATGKIAESFPDQAFHAFRIIDETLAKAGFSYADVVHVRLFVADRIHLRDIVLKLREKFSDVKPAQTMIIAQMPAEEALLEVEITAKRRTE</sequence>
<dbReference type="PANTHER" id="PTHR43857">
    <property type="entry name" value="BLR7761 PROTEIN"/>
    <property type="match status" value="1"/>
</dbReference>
<dbReference type="EMBL" id="JBHSSW010000005">
    <property type="protein sequence ID" value="MFC6197674.1"/>
    <property type="molecule type" value="Genomic_DNA"/>
</dbReference>
<dbReference type="SUPFAM" id="SSF55298">
    <property type="entry name" value="YjgF-like"/>
    <property type="match status" value="1"/>
</dbReference>
<keyword evidence="2" id="KW-1185">Reference proteome</keyword>